<protein>
    <recommendedName>
        <fullName evidence="1">Dienelactone hydrolase domain-containing protein</fullName>
    </recommendedName>
</protein>
<dbReference type="AlphaFoldDB" id="A0AAV9X783"/>
<dbReference type="Pfam" id="PF01738">
    <property type="entry name" value="DLH"/>
    <property type="match status" value="1"/>
</dbReference>
<accession>A0AAV9X783</accession>
<dbReference type="InterPro" id="IPR029058">
    <property type="entry name" value="AB_hydrolase_fold"/>
</dbReference>
<evidence type="ECO:0000259" key="1">
    <source>
        <dbReference type="Pfam" id="PF01738"/>
    </source>
</evidence>
<dbReference type="InterPro" id="IPR002925">
    <property type="entry name" value="Dienelactn_hydro"/>
</dbReference>
<dbReference type="Proteomes" id="UP001365542">
    <property type="component" value="Unassembled WGS sequence"/>
</dbReference>
<gene>
    <name evidence="2" type="ORF">TWF694_010713</name>
</gene>
<dbReference type="SUPFAM" id="SSF53474">
    <property type="entry name" value="alpha/beta-Hydrolases"/>
    <property type="match status" value="1"/>
</dbReference>
<organism evidence="2 3">
    <name type="scientific">Orbilia ellipsospora</name>
    <dbReference type="NCBI Taxonomy" id="2528407"/>
    <lineage>
        <taxon>Eukaryota</taxon>
        <taxon>Fungi</taxon>
        <taxon>Dikarya</taxon>
        <taxon>Ascomycota</taxon>
        <taxon>Pezizomycotina</taxon>
        <taxon>Orbiliomycetes</taxon>
        <taxon>Orbiliales</taxon>
        <taxon>Orbiliaceae</taxon>
        <taxon>Orbilia</taxon>
    </lineage>
</organism>
<sequence>MDQVCKACQTIPPVVDQDSYQEKGHYEEIGGINCYVAAPNPTPKTGIVFIYDIFGYFKQTLQGADILALTDPGHVVIMPDYFFGKPYDLKRFPPKTEDEKAAFGSFFSKEAGFPLTTETTKKVVTGLKEKFPEITKWGIFGLCWGGKAATLISGGEEAGIKFTASGQAHPAMLDFEQIKSLGIPHICLSSKDENQDVAKQVVDHLTNLNGSHSAIYADNIHGWMGARSDLKNQSEKDAFEKGYTEVVEFFKKALA</sequence>
<dbReference type="Gene3D" id="3.40.50.1820">
    <property type="entry name" value="alpha/beta hydrolase"/>
    <property type="match status" value="1"/>
</dbReference>
<evidence type="ECO:0000313" key="3">
    <source>
        <dbReference type="Proteomes" id="UP001365542"/>
    </source>
</evidence>
<proteinExistence type="predicted"/>
<dbReference type="GO" id="GO:0016787">
    <property type="term" value="F:hydrolase activity"/>
    <property type="evidence" value="ECO:0007669"/>
    <property type="project" value="InterPro"/>
</dbReference>
<dbReference type="EMBL" id="JAVHJO010000008">
    <property type="protein sequence ID" value="KAK6537808.1"/>
    <property type="molecule type" value="Genomic_DNA"/>
</dbReference>
<reference evidence="2 3" key="1">
    <citation type="submission" date="2019-10" db="EMBL/GenBank/DDBJ databases">
        <authorList>
            <person name="Palmer J.M."/>
        </authorList>
    </citation>
    <scope>NUCLEOTIDE SEQUENCE [LARGE SCALE GENOMIC DNA]</scope>
    <source>
        <strain evidence="2 3">TWF694</strain>
    </source>
</reference>
<dbReference type="PANTHER" id="PTHR47668">
    <property type="entry name" value="DIENELACTONE HYDROLASE FAMILY PROTEIN (AFU_ORTHOLOGUE AFUA_6G01940)"/>
    <property type="match status" value="1"/>
</dbReference>
<name>A0AAV9X783_9PEZI</name>
<feature type="domain" description="Dienelactone hydrolase" evidence="1">
    <location>
        <begin position="33"/>
        <end position="253"/>
    </location>
</feature>
<dbReference type="PANTHER" id="PTHR47668:SF1">
    <property type="entry name" value="DIENELACTONE HYDROLASE DOMAIN-CONTAINING PROTEIN-RELATED"/>
    <property type="match status" value="1"/>
</dbReference>
<comment type="caution">
    <text evidence="2">The sequence shown here is derived from an EMBL/GenBank/DDBJ whole genome shotgun (WGS) entry which is preliminary data.</text>
</comment>
<evidence type="ECO:0000313" key="2">
    <source>
        <dbReference type="EMBL" id="KAK6537808.1"/>
    </source>
</evidence>
<keyword evidence="3" id="KW-1185">Reference proteome</keyword>